<protein>
    <submittedName>
        <fullName evidence="2">Uncharacterized protein</fullName>
    </submittedName>
</protein>
<evidence type="ECO:0000256" key="1">
    <source>
        <dbReference type="SAM" id="Phobius"/>
    </source>
</evidence>
<proteinExistence type="predicted"/>
<sequence>MNNPVEVLVIGFVAYIVAGKIMRSANDYFGIWFGRRGGKLLWLVIALMISGSFHWVKELFT</sequence>
<dbReference type="AlphaFoldDB" id="A0A6I0F4H8"/>
<dbReference type="RefSeq" id="WP_151860328.1">
    <property type="nucleotide sequence ID" value="NZ_WBZC01000012.1"/>
</dbReference>
<keyword evidence="1" id="KW-0812">Transmembrane</keyword>
<gene>
    <name evidence="2" type="ORF">F8154_04120</name>
</gene>
<feature type="transmembrane region" description="Helical" evidence="1">
    <location>
        <begin position="37"/>
        <end position="56"/>
    </location>
</feature>
<keyword evidence="1" id="KW-0472">Membrane</keyword>
<comment type="caution">
    <text evidence="2">The sequence shown here is derived from an EMBL/GenBank/DDBJ whole genome shotgun (WGS) entry which is preliminary data.</text>
</comment>
<keyword evidence="1" id="KW-1133">Transmembrane helix</keyword>
<accession>A0A6I0F4H8</accession>
<reference evidence="2 3" key="1">
    <citation type="submission" date="2019-10" db="EMBL/GenBank/DDBJ databases">
        <title>Alkaliphilus serpentinus sp. nov. and Alkaliphilus pronyensis sp. nov., two novel anaerobic alkaliphilic species isolated from the serpentinized-hosted hydrothermal field of the Prony Bay (New Caledonia).</title>
        <authorList>
            <person name="Postec A."/>
        </authorList>
    </citation>
    <scope>NUCLEOTIDE SEQUENCE [LARGE SCALE GENOMIC DNA]</scope>
    <source>
        <strain evidence="2 3">LacV</strain>
    </source>
</reference>
<feature type="transmembrane region" description="Helical" evidence="1">
    <location>
        <begin position="6"/>
        <end position="25"/>
    </location>
</feature>
<evidence type="ECO:0000313" key="2">
    <source>
        <dbReference type="EMBL" id="KAB3536272.1"/>
    </source>
</evidence>
<dbReference type="EMBL" id="WBZC01000012">
    <property type="protein sequence ID" value="KAB3536272.1"/>
    <property type="molecule type" value="Genomic_DNA"/>
</dbReference>
<evidence type="ECO:0000313" key="3">
    <source>
        <dbReference type="Proteomes" id="UP000432715"/>
    </source>
</evidence>
<keyword evidence="3" id="KW-1185">Reference proteome</keyword>
<organism evidence="2 3">
    <name type="scientific">Alkaliphilus pronyensis</name>
    <dbReference type="NCBI Taxonomy" id="1482732"/>
    <lineage>
        <taxon>Bacteria</taxon>
        <taxon>Bacillati</taxon>
        <taxon>Bacillota</taxon>
        <taxon>Clostridia</taxon>
        <taxon>Peptostreptococcales</taxon>
        <taxon>Natronincolaceae</taxon>
        <taxon>Alkaliphilus</taxon>
    </lineage>
</organism>
<name>A0A6I0F4H8_9FIRM</name>
<dbReference type="Proteomes" id="UP000432715">
    <property type="component" value="Unassembled WGS sequence"/>
</dbReference>
<dbReference type="OrthoDB" id="1681794at2"/>